<gene>
    <name evidence="1" type="ORF">IAB14_03435</name>
</gene>
<reference evidence="1" key="1">
    <citation type="submission" date="2020-10" db="EMBL/GenBank/DDBJ databases">
        <authorList>
            <person name="Gilroy R."/>
        </authorList>
    </citation>
    <scope>NUCLEOTIDE SEQUENCE</scope>
    <source>
        <strain evidence="1">23406</strain>
    </source>
</reference>
<reference evidence="1" key="2">
    <citation type="journal article" date="2021" name="PeerJ">
        <title>Extensive microbial diversity within the chicken gut microbiome revealed by metagenomics and culture.</title>
        <authorList>
            <person name="Gilroy R."/>
            <person name="Ravi A."/>
            <person name="Getino M."/>
            <person name="Pursley I."/>
            <person name="Horton D.L."/>
            <person name="Alikhan N.F."/>
            <person name="Baker D."/>
            <person name="Gharbi K."/>
            <person name="Hall N."/>
            <person name="Watson M."/>
            <person name="Adriaenssens E.M."/>
            <person name="Foster-Nyarko E."/>
            <person name="Jarju S."/>
            <person name="Secka A."/>
            <person name="Antonio M."/>
            <person name="Oren A."/>
            <person name="Chaudhuri R.R."/>
            <person name="La Ragione R."/>
            <person name="Hildebrand F."/>
            <person name="Pallen M.J."/>
        </authorList>
    </citation>
    <scope>NUCLEOTIDE SEQUENCE</scope>
    <source>
        <strain evidence="1">23406</strain>
    </source>
</reference>
<proteinExistence type="predicted"/>
<protein>
    <recommendedName>
        <fullName evidence="3">SCP2 domain-containing protein</fullName>
    </recommendedName>
</protein>
<evidence type="ECO:0000313" key="1">
    <source>
        <dbReference type="EMBL" id="HIV00152.1"/>
    </source>
</evidence>
<organism evidence="1 2">
    <name type="scientific">Candidatus Stercoripulliclostridium merdipullorum</name>
    <dbReference type="NCBI Taxonomy" id="2840952"/>
    <lineage>
        <taxon>Bacteria</taxon>
        <taxon>Bacillati</taxon>
        <taxon>Bacillota</taxon>
        <taxon>Clostridia</taxon>
        <taxon>Eubacteriales</taxon>
        <taxon>Candidatus Stercoripulliclostridium</taxon>
    </lineage>
</organism>
<dbReference type="AlphaFoldDB" id="A0A9D1NBP1"/>
<evidence type="ECO:0008006" key="3">
    <source>
        <dbReference type="Google" id="ProtNLM"/>
    </source>
</evidence>
<dbReference type="Proteomes" id="UP000886891">
    <property type="component" value="Unassembled WGS sequence"/>
</dbReference>
<sequence length="253" mass="27727">MSAKAQAFVNFYAAIGTLEKFVELDPQAKEIAKSYNLTIRFDVGGGPDGLLIFKDGTVQAIPYDGRRVDIHLICPTPEKFNDVVDGKAMPLPVKGLFKTLKFMGSKTAPFSVLTDRMGALMRQKEFKDQAEKDLSTKLKFYAMVAGLAQVANHDPIAQYAMKRIVDGEISIEILGECAATLIKKDGQLTCVRQPSQKGRAFMQFTTLEIAAGVIDGKLDAMSCISDGSLITKGHMLMLDNVNKILNILPKYLS</sequence>
<evidence type="ECO:0000313" key="2">
    <source>
        <dbReference type="Proteomes" id="UP000886891"/>
    </source>
</evidence>
<comment type="caution">
    <text evidence="1">The sequence shown here is derived from an EMBL/GenBank/DDBJ whole genome shotgun (WGS) entry which is preliminary data.</text>
</comment>
<name>A0A9D1NBP1_9FIRM</name>
<accession>A0A9D1NBP1</accession>
<dbReference type="EMBL" id="DVOH01000024">
    <property type="protein sequence ID" value="HIV00152.1"/>
    <property type="molecule type" value="Genomic_DNA"/>
</dbReference>